<keyword evidence="3" id="KW-0547">Nucleotide-binding</keyword>
<dbReference type="Gene3D" id="1.20.1560.10">
    <property type="entry name" value="ABC transporter type 1, transmembrane domain"/>
    <property type="match status" value="1"/>
</dbReference>
<gene>
    <name evidence="10" type="ORF">O2N63_08620</name>
</gene>
<dbReference type="Pfam" id="PF00664">
    <property type="entry name" value="ABC_membrane"/>
    <property type="match status" value="1"/>
</dbReference>
<dbReference type="InterPro" id="IPR011527">
    <property type="entry name" value="ABC1_TM_dom"/>
</dbReference>
<evidence type="ECO:0000313" key="10">
    <source>
        <dbReference type="EMBL" id="MDA5094151.1"/>
    </source>
</evidence>
<dbReference type="SUPFAM" id="SSF90123">
    <property type="entry name" value="ABC transporter transmembrane region"/>
    <property type="match status" value="1"/>
</dbReference>
<dbReference type="Gene3D" id="3.40.50.300">
    <property type="entry name" value="P-loop containing nucleotide triphosphate hydrolases"/>
    <property type="match status" value="1"/>
</dbReference>
<dbReference type="SUPFAM" id="SSF52540">
    <property type="entry name" value="P-loop containing nucleoside triphosphate hydrolases"/>
    <property type="match status" value="1"/>
</dbReference>
<dbReference type="Proteomes" id="UP001528040">
    <property type="component" value="Unassembled WGS sequence"/>
</dbReference>
<evidence type="ECO:0000259" key="9">
    <source>
        <dbReference type="PROSITE" id="PS50929"/>
    </source>
</evidence>
<reference evidence="10 11" key="1">
    <citation type="submission" date="2023-01" db="EMBL/GenBank/DDBJ databases">
        <authorList>
            <person name="Yoon J.-W."/>
        </authorList>
    </citation>
    <scope>NUCLEOTIDE SEQUENCE [LARGE SCALE GENOMIC DNA]</scope>
    <source>
        <strain evidence="10 11">KMU-50</strain>
    </source>
</reference>
<keyword evidence="11" id="KW-1185">Reference proteome</keyword>
<evidence type="ECO:0000256" key="2">
    <source>
        <dbReference type="ARBA" id="ARBA00022692"/>
    </source>
</evidence>
<dbReference type="CDD" id="cd18552">
    <property type="entry name" value="ABC_6TM_MsbA_like"/>
    <property type="match status" value="1"/>
</dbReference>
<sequence length="617" mass="66849">MNDTTNDPMVRWIWRGYLRAYRVPLTCAVLLMAVEGMALGGLSYMIKPMFDTAFSGGSRGAILLVAALVAGIFITRAIAAFGHKTLMVHVGQRVAAGLQSNMVAHMLTLDSNYFRDNSPGTLMERVRGDAQAIATIWEVVLSAVARDAVSLIALLGVALWIDWLWVLIAVAAAPILTIPVGILQKKVRKTTTDSRKSAAQISTRLDEIFHGINQIKLTGTERRERGRVDQDIDRFAETHLKSQLNQAGIVALIDIIAAIGFFGVLFYGGLQIVAGEKTVGEFMSFFTAMALVFDPMRNLGKVSGAWQAALASLERIRDVFNTHPTILSPEKPKLLSGPARKADIILENVQFSYGDTQVLRGTSFTAKAGKTTALVGASGAGKSTVFNLLTRLADADSGAISIGNAEITALPLDQLRGLYSVVSQEALLFDETLRDNILMGRENVDQSKLDHALNAAHVADFLPRMENGLDTEAGPRGSNLSGGQRQRIAIARAILRDAPVLLLDEATSALDAKSEKLVQEALDELSENRTTLVIAHRLSTIQAADKIVVMDQGQVVDQGTHDELLERGGIYAQLHALQFKDTGPTAEEAAAEKVRALSNPRKPRTFSLKRLFGFGRS</sequence>
<evidence type="ECO:0000313" key="11">
    <source>
        <dbReference type="Proteomes" id="UP001528040"/>
    </source>
</evidence>
<feature type="transmembrane region" description="Helical" evidence="7">
    <location>
        <begin position="21"/>
        <end position="46"/>
    </location>
</feature>
<dbReference type="InterPro" id="IPR039421">
    <property type="entry name" value="Type_1_exporter"/>
</dbReference>
<feature type="transmembrane region" description="Helical" evidence="7">
    <location>
        <begin position="163"/>
        <end position="183"/>
    </location>
</feature>
<comment type="caution">
    <text evidence="10">The sequence shown here is derived from an EMBL/GenBank/DDBJ whole genome shotgun (WGS) entry which is preliminary data.</text>
</comment>
<dbReference type="InterPro" id="IPR003439">
    <property type="entry name" value="ABC_transporter-like_ATP-bd"/>
</dbReference>
<evidence type="ECO:0000256" key="3">
    <source>
        <dbReference type="ARBA" id="ARBA00022741"/>
    </source>
</evidence>
<proteinExistence type="predicted"/>
<organism evidence="10 11">
    <name type="scientific">Aliiroseovarius salicola</name>
    <dbReference type="NCBI Taxonomy" id="3009082"/>
    <lineage>
        <taxon>Bacteria</taxon>
        <taxon>Pseudomonadati</taxon>
        <taxon>Pseudomonadota</taxon>
        <taxon>Alphaproteobacteria</taxon>
        <taxon>Rhodobacterales</taxon>
        <taxon>Paracoccaceae</taxon>
        <taxon>Aliiroseovarius</taxon>
    </lineage>
</organism>
<dbReference type="InterPro" id="IPR036640">
    <property type="entry name" value="ABC1_TM_sf"/>
</dbReference>
<name>A0ABT4W0W7_9RHOB</name>
<dbReference type="PROSITE" id="PS50893">
    <property type="entry name" value="ABC_TRANSPORTER_2"/>
    <property type="match status" value="1"/>
</dbReference>
<dbReference type="PANTHER" id="PTHR43394">
    <property type="entry name" value="ATP-DEPENDENT PERMEASE MDL1, MITOCHONDRIAL"/>
    <property type="match status" value="1"/>
</dbReference>
<dbReference type="SMART" id="SM00382">
    <property type="entry name" value="AAA"/>
    <property type="match status" value="1"/>
</dbReference>
<feature type="domain" description="ABC transporter" evidence="8">
    <location>
        <begin position="344"/>
        <end position="577"/>
    </location>
</feature>
<dbReference type="InterPro" id="IPR017871">
    <property type="entry name" value="ABC_transporter-like_CS"/>
</dbReference>
<feature type="domain" description="ABC transmembrane type-1" evidence="9">
    <location>
        <begin position="28"/>
        <end position="308"/>
    </location>
</feature>
<dbReference type="RefSeq" id="WP_271053864.1">
    <property type="nucleotide sequence ID" value="NZ_JAQIIO010000004.1"/>
</dbReference>
<evidence type="ECO:0000256" key="1">
    <source>
        <dbReference type="ARBA" id="ARBA00004651"/>
    </source>
</evidence>
<comment type="subcellular location">
    <subcellularLocation>
        <location evidence="1">Cell membrane</location>
        <topology evidence="1">Multi-pass membrane protein</topology>
    </subcellularLocation>
</comment>
<dbReference type="PROSITE" id="PS50929">
    <property type="entry name" value="ABC_TM1F"/>
    <property type="match status" value="1"/>
</dbReference>
<evidence type="ECO:0000256" key="7">
    <source>
        <dbReference type="SAM" id="Phobius"/>
    </source>
</evidence>
<feature type="transmembrane region" description="Helical" evidence="7">
    <location>
        <begin position="132"/>
        <end position="157"/>
    </location>
</feature>
<dbReference type="InterPro" id="IPR003593">
    <property type="entry name" value="AAA+_ATPase"/>
</dbReference>
<keyword evidence="4 10" id="KW-0067">ATP-binding</keyword>
<evidence type="ECO:0000256" key="6">
    <source>
        <dbReference type="ARBA" id="ARBA00023136"/>
    </source>
</evidence>
<dbReference type="EMBL" id="JAQIIO010000004">
    <property type="protein sequence ID" value="MDA5094151.1"/>
    <property type="molecule type" value="Genomic_DNA"/>
</dbReference>
<evidence type="ECO:0000259" key="8">
    <source>
        <dbReference type="PROSITE" id="PS50893"/>
    </source>
</evidence>
<keyword evidence="5 7" id="KW-1133">Transmembrane helix</keyword>
<keyword evidence="2 7" id="KW-0812">Transmembrane</keyword>
<dbReference type="GO" id="GO:0005524">
    <property type="term" value="F:ATP binding"/>
    <property type="evidence" value="ECO:0007669"/>
    <property type="project" value="UniProtKB-KW"/>
</dbReference>
<protein>
    <submittedName>
        <fullName evidence="10">ABC transporter ATP-binding protein</fullName>
    </submittedName>
</protein>
<accession>A0ABT4W0W7</accession>
<dbReference type="PROSITE" id="PS00211">
    <property type="entry name" value="ABC_TRANSPORTER_1"/>
    <property type="match status" value="1"/>
</dbReference>
<dbReference type="PANTHER" id="PTHR43394:SF1">
    <property type="entry name" value="ATP-BINDING CASSETTE SUB-FAMILY B MEMBER 10, MITOCHONDRIAL"/>
    <property type="match status" value="1"/>
</dbReference>
<dbReference type="Pfam" id="PF00005">
    <property type="entry name" value="ABC_tran"/>
    <property type="match status" value="1"/>
</dbReference>
<keyword evidence="6 7" id="KW-0472">Membrane</keyword>
<dbReference type="InterPro" id="IPR027417">
    <property type="entry name" value="P-loop_NTPase"/>
</dbReference>
<feature type="transmembrane region" description="Helical" evidence="7">
    <location>
        <begin position="58"/>
        <end position="79"/>
    </location>
</feature>
<evidence type="ECO:0000256" key="4">
    <source>
        <dbReference type="ARBA" id="ARBA00022840"/>
    </source>
</evidence>
<feature type="transmembrane region" description="Helical" evidence="7">
    <location>
        <begin position="249"/>
        <end position="270"/>
    </location>
</feature>
<evidence type="ECO:0000256" key="5">
    <source>
        <dbReference type="ARBA" id="ARBA00022989"/>
    </source>
</evidence>